<feature type="signal peptide" evidence="1">
    <location>
        <begin position="1"/>
        <end position="18"/>
    </location>
</feature>
<dbReference type="PROSITE" id="PS51257">
    <property type="entry name" value="PROKAR_LIPOPROTEIN"/>
    <property type="match status" value="1"/>
</dbReference>
<feature type="chain" id="PRO_5045434722" description="EexN family lipoprotein" evidence="1">
    <location>
        <begin position="19"/>
        <end position="70"/>
    </location>
</feature>
<comment type="caution">
    <text evidence="2">The sequence shown here is derived from an EMBL/GenBank/DDBJ whole genome shotgun (WGS) entry which is preliminary data.</text>
</comment>
<gene>
    <name evidence="2" type="ORF">GCM10023260_14570</name>
</gene>
<evidence type="ECO:0000313" key="3">
    <source>
        <dbReference type="Proteomes" id="UP001501525"/>
    </source>
</evidence>
<keyword evidence="1" id="KW-0732">Signal</keyword>
<name>A0ABP9MW10_9HYPH</name>
<evidence type="ECO:0000313" key="2">
    <source>
        <dbReference type="EMBL" id="GAA5102574.1"/>
    </source>
</evidence>
<sequence>MNKVIITVLLLCIGFAVAGCEKTYSVEDFKKNEKLYEEWTKKCEKDDSPLKSSQNCKNLRQAYMELFMRH</sequence>
<reference evidence="3" key="1">
    <citation type="journal article" date="2019" name="Int. J. Syst. Evol. Microbiol.">
        <title>The Global Catalogue of Microorganisms (GCM) 10K type strain sequencing project: providing services to taxonomists for standard genome sequencing and annotation.</title>
        <authorList>
            <consortium name="The Broad Institute Genomics Platform"/>
            <consortium name="The Broad Institute Genome Sequencing Center for Infectious Disease"/>
            <person name="Wu L."/>
            <person name="Ma J."/>
        </authorList>
    </citation>
    <scope>NUCLEOTIDE SEQUENCE [LARGE SCALE GENOMIC DNA]</scope>
    <source>
        <strain evidence="3">JCM 17706</strain>
    </source>
</reference>
<keyword evidence="3" id="KW-1185">Reference proteome</keyword>
<protein>
    <recommendedName>
        <fullName evidence="4">EexN family lipoprotein</fullName>
    </recommendedName>
</protein>
<dbReference type="NCBIfam" id="NF033894">
    <property type="entry name" value="Eex_IncN"/>
    <property type="match status" value="1"/>
</dbReference>
<evidence type="ECO:0000256" key="1">
    <source>
        <dbReference type="SAM" id="SignalP"/>
    </source>
</evidence>
<dbReference type="InterPro" id="IPR047937">
    <property type="entry name" value="Eex_IncN-like"/>
</dbReference>
<proteinExistence type="predicted"/>
<dbReference type="Proteomes" id="UP001501525">
    <property type="component" value="Unassembled WGS sequence"/>
</dbReference>
<accession>A0ABP9MW10</accession>
<organism evidence="2 3">
    <name type="scientific">Bartonella acomydis</name>
    <dbReference type="NCBI Taxonomy" id="686234"/>
    <lineage>
        <taxon>Bacteria</taxon>
        <taxon>Pseudomonadati</taxon>
        <taxon>Pseudomonadota</taxon>
        <taxon>Alphaproteobacteria</taxon>
        <taxon>Hyphomicrobiales</taxon>
        <taxon>Bartonellaceae</taxon>
        <taxon>Bartonella</taxon>
    </lineage>
</organism>
<dbReference type="EMBL" id="BAABIY010000096">
    <property type="protein sequence ID" value="GAA5102574.1"/>
    <property type="molecule type" value="Genomic_DNA"/>
</dbReference>
<dbReference type="RefSeq" id="WP_345097369.1">
    <property type="nucleotide sequence ID" value="NZ_BAABIY010000096.1"/>
</dbReference>
<evidence type="ECO:0008006" key="4">
    <source>
        <dbReference type="Google" id="ProtNLM"/>
    </source>
</evidence>